<comment type="function">
    <text evidence="7">Part of the twin-arginine translocation (Tat) system that transports large folded proteins containing a characteristic twin-arginine motif in their signal peptide across membranes. Together with TatB, TatC is part of a receptor directly interacting with Tat signal peptides.</text>
</comment>
<feature type="transmembrane region" description="Helical" evidence="7">
    <location>
        <begin position="182"/>
        <end position="200"/>
    </location>
</feature>
<feature type="transmembrane region" description="Helical" evidence="7">
    <location>
        <begin position="212"/>
        <end position="227"/>
    </location>
</feature>
<feature type="transmembrane region" description="Helical" evidence="7">
    <location>
        <begin position="233"/>
        <end position="254"/>
    </location>
</feature>
<evidence type="ECO:0000256" key="3">
    <source>
        <dbReference type="ARBA" id="ARBA00022927"/>
    </source>
</evidence>
<dbReference type="AlphaFoldDB" id="A0A930UY75"/>
<dbReference type="PANTHER" id="PTHR30371:SF0">
    <property type="entry name" value="SEC-INDEPENDENT PROTEIN TRANSLOCASE PROTEIN TATC, CHLOROPLASTIC-RELATED"/>
    <property type="match status" value="1"/>
</dbReference>
<evidence type="ECO:0000256" key="4">
    <source>
        <dbReference type="ARBA" id="ARBA00022989"/>
    </source>
</evidence>
<evidence type="ECO:0000256" key="5">
    <source>
        <dbReference type="ARBA" id="ARBA00023010"/>
    </source>
</evidence>
<evidence type="ECO:0000313" key="9">
    <source>
        <dbReference type="Proteomes" id="UP000656804"/>
    </source>
</evidence>
<comment type="similarity">
    <text evidence="7">Belongs to the TatC family.</text>
</comment>
<dbReference type="InterPro" id="IPR002033">
    <property type="entry name" value="TatC"/>
</dbReference>
<feature type="transmembrane region" description="Helical" evidence="7">
    <location>
        <begin position="130"/>
        <end position="150"/>
    </location>
</feature>
<comment type="subunit">
    <text evidence="7">The Tat system comprises two distinct complexes: a TatABC complex, containing multiple copies of TatA, TatB and TatC subunits, and a separate TatA complex, containing only TatA subunits. Substrates initially bind to the TatABC complex, which probably triggers association of the separate TatA complex to form the active translocon.</text>
</comment>
<dbReference type="GO" id="GO:0043953">
    <property type="term" value="P:protein transport by the Tat complex"/>
    <property type="evidence" value="ECO:0007669"/>
    <property type="project" value="UniProtKB-UniRule"/>
</dbReference>
<keyword evidence="4 7" id="KW-1133">Transmembrane helix</keyword>
<comment type="subcellular location">
    <subcellularLocation>
        <location evidence="7">Cell membrane</location>
        <topology evidence="7">Multi-pass membrane protein</topology>
    </subcellularLocation>
    <subcellularLocation>
        <location evidence="1">Membrane</location>
        <topology evidence="1">Multi-pass membrane protein</topology>
    </subcellularLocation>
</comment>
<reference evidence="8" key="1">
    <citation type="submission" date="2020-11" db="EMBL/GenBank/DDBJ databases">
        <title>Nocardioides sp. CBS4Y-1, whole genome shotgun sequence.</title>
        <authorList>
            <person name="Tuo L."/>
        </authorList>
    </citation>
    <scope>NUCLEOTIDE SEQUENCE</scope>
    <source>
        <strain evidence="8">CBS4Y-1</strain>
    </source>
</reference>
<protein>
    <recommendedName>
        <fullName evidence="7">Sec-independent protein translocase protein TatC</fullName>
    </recommendedName>
</protein>
<comment type="caution">
    <text evidence="8">The sequence shown here is derived from an EMBL/GenBank/DDBJ whole genome shotgun (WGS) entry which is preliminary data.</text>
</comment>
<dbReference type="GO" id="GO:0009977">
    <property type="term" value="F:proton motive force dependent protein transmembrane transporter activity"/>
    <property type="evidence" value="ECO:0007669"/>
    <property type="project" value="TreeGrafter"/>
</dbReference>
<sequence>MAISGVVRLFVIRPVHPVGADGKMALSDHLRELRARILKVLLAVSVAFVVALFFFEQLYDLVYGPYQQAVEALPDQQTIASTSGAGGGLMLYLKLCGFAALIGTSPIWLYQIWAFILPGLHANERKWSRIFMGIATPLFVAGLALGYFTLPKGLEILIGFNPKGITNIVEFSEYLQFFTRTLLMFGIAFEIPLFVVLLNLAGVVSGRQLGQYRSWIIVFVFVFAAVATPSTDPFTMCFMAIPMVLLFIVAEGIARWNDKRRARKRPNAGLSPDEISPL</sequence>
<keyword evidence="7" id="KW-0813">Transport</keyword>
<dbReference type="PRINTS" id="PR01840">
    <property type="entry name" value="TATCFAMILY"/>
</dbReference>
<evidence type="ECO:0000313" key="8">
    <source>
        <dbReference type="EMBL" id="MBF4163068.1"/>
    </source>
</evidence>
<dbReference type="RefSeq" id="WP_194504329.1">
    <property type="nucleotide sequence ID" value="NZ_JADIVZ010000009.1"/>
</dbReference>
<dbReference type="EMBL" id="JADIVZ010000009">
    <property type="protein sequence ID" value="MBF4163068.1"/>
    <property type="molecule type" value="Genomic_DNA"/>
</dbReference>
<keyword evidence="5 7" id="KW-0811">Translocation</keyword>
<evidence type="ECO:0000256" key="2">
    <source>
        <dbReference type="ARBA" id="ARBA00022692"/>
    </source>
</evidence>
<keyword evidence="6 7" id="KW-0472">Membrane</keyword>
<evidence type="ECO:0000256" key="1">
    <source>
        <dbReference type="ARBA" id="ARBA00004141"/>
    </source>
</evidence>
<accession>A0A930UY75</accession>
<dbReference type="HAMAP" id="MF_00902">
    <property type="entry name" value="TatC"/>
    <property type="match status" value="1"/>
</dbReference>
<dbReference type="PANTHER" id="PTHR30371">
    <property type="entry name" value="SEC-INDEPENDENT PROTEIN TRANSLOCASE PROTEIN TATC"/>
    <property type="match status" value="1"/>
</dbReference>
<evidence type="ECO:0000256" key="6">
    <source>
        <dbReference type="ARBA" id="ARBA00023136"/>
    </source>
</evidence>
<dbReference type="NCBIfam" id="TIGR00945">
    <property type="entry name" value="tatC"/>
    <property type="match status" value="1"/>
</dbReference>
<keyword evidence="2 7" id="KW-0812">Transmembrane</keyword>
<evidence type="ECO:0000256" key="7">
    <source>
        <dbReference type="HAMAP-Rule" id="MF_00902"/>
    </source>
</evidence>
<gene>
    <name evidence="7 8" type="primary">tatC</name>
    <name evidence="8" type="ORF">ISG29_15340</name>
</gene>
<dbReference type="GO" id="GO:0065002">
    <property type="term" value="P:intracellular protein transmembrane transport"/>
    <property type="evidence" value="ECO:0007669"/>
    <property type="project" value="TreeGrafter"/>
</dbReference>
<feature type="transmembrane region" description="Helical" evidence="7">
    <location>
        <begin position="91"/>
        <end position="118"/>
    </location>
</feature>
<proteinExistence type="inferred from homology"/>
<keyword evidence="7" id="KW-1003">Cell membrane</keyword>
<dbReference type="Pfam" id="PF00902">
    <property type="entry name" value="TatC"/>
    <property type="match status" value="1"/>
</dbReference>
<dbReference type="GO" id="GO:0033281">
    <property type="term" value="C:TAT protein transport complex"/>
    <property type="evidence" value="ECO:0007669"/>
    <property type="project" value="UniProtKB-UniRule"/>
</dbReference>
<organism evidence="8 9">
    <name type="scientific">Nocardioides acrostichi</name>
    <dbReference type="NCBI Taxonomy" id="2784339"/>
    <lineage>
        <taxon>Bacteria</taxon>
        <taxon>Bacillati</taxon>
        <taxon>Actinomycetota</taxon>
        <taxon>Actinomycetes</taxon>
        <taxon>Propionibacteriales</taxon>
        <taxon>Nocardioidaceae</taxon>
        <taxon>Nocardioides</taxon>
    </lineage>
</organism>
<name>A0A930UY75_9ACTN</name>
<dbReference type="Proteomes" id="UP000656804">
    <property type="component" value="Unassembled WGS sequence"/>
</dbReference>
<keyword evidence="3 7" id="KW-0653">Protein transport</keyword>
<feature type="transmembrane region" description="Helical" evidence="7">
    <location>
        <begin position="37"/>
        <end position="55"/>
    </location>
</feature>
<keyword evidence="9" id="KW-1185">Reference proteome</keyword>